<dbReference type="InterPro" id="IPR008318">
    <property type="entry name" value="UCP030820"/>
</dbReference>
<name>A0AAV3UAL7_9ALTE</name>
<dbReference type="RefSeq" id="WP_345428144.1">
    <property type="nucleotide sequence ID" value="NZ_AP031496.1"/>
</dbReference>
<evidence type="ECO:0000313" key="2">
    <source>
        <dbReference type="Proteomes" id="UP001409585"/>
    </source>
</evidence>
<proteinExistence type="predicted"/>
<gene>
    <name evidence="1" type="ORF">GCM10025791_48880</name>
</gene>
<dbReference type="Pfam" id="PF06073">
    <property type="entry name" value="DUF934"/>
    <property type="match status" value="1"/>
</dbReference>
<evidence type="ECO:0000313" key="1">
    <source>
        <dbReference type="EMBL" id="GAA4961560.1"/>
    </source>
</evidence>
<protein>
    <submittedName>
        <fullName evidence="1">DUF934 domain-containing protein</fullName>
    </submittedName>
</protein>
<dbReference type="AlphaFoldDB" id="A0AAV3UAL7"/>
<dbReference type="Proteomes" id="UP001409585">
    <property type="component" value="Unassembled WGS sequence"/>
</dbReference>
<dbReference type="EMBL" id="BAABLX010000080">
    <property type="protein sequence ID" value="GAA4961560.1"/>
    <property type="molecule type" value="Genomic_DNA"/>
</dbReference>
<accession>A0AAV3UAL7</accession>
<reference evidence="2" key="1">
    <citation type="journal article" date="2019" name="Int. J. Syst. Evol. Microbiol.">
        <title>The Global Catalogue of Microorganisms (GCM) 10K type strain sequencing project: providing services to taxonomists for standard genome sequencing and annotation.</title>
        <authorList>
            <consortium name="The Broad Institute Genomics Platform"/>
            <consortium name="The Broad Institute Genome Sequencing Center for Infectious Disease"/>
            <person name="Wu L."/>
            <person name="Ma J."/>
        </authorList>
    </citation>
    <scope>NUCLEOTIDE SEQUENCE [LARGE SCALE GENOMIC DNA]</scope>
    <source>
        <strain evidence="2">JCM 19134</strain>
    </source>
</reference>
<dbReference type="PIRSF" id="PIRSF030820">
    <property type="entry name" value="UCP030820"/>
    <property type="match status" value="1"/>
</dbReference>
<sequence>MPKLIKDEQIIDNAWLRLDDLAAEDTLPEGDVIVPLSYWVQNKAQLQGRVQSVGVSINNTDDVTVLAEDAQDLPLVEVYFPAFMDGRGFSQGRLLRERFGFTGELRAAGAIIRDQLCYLRRCGFNAFRFDDESMDLTACLSSLYDFTDGYQPSVDQPAPLFARRG</sequence>
<keyword evidence="2" id="KW-1185">Reference proteome</keyword>
<organism evidence="1 2">
    <name type="scientific">Halioxenophilus aromaticivorans</name>
    <dbReference type="NCBI Taxonomy" id="1306992"/>
    <lineage>
        <taxon>Bacteria</taxon>
        <taxon>Pseudomonadati</taxon>
        <taxon>Pseudomonadota</taxon>
        <taxon>Gammaproteobacteria</taxon>
        <taxon>Alteromonadales</taxon>
        <taxon>Alteromonadaceae</taxon>
        <taxon>Halioxenophilus</taxon>
    </lineage>
</organism>
<comment type="caution">
    <text evidence="1">The sequence shown here is derived from an EMBL/GenBank/DDBJ whole genome shotgun (WGS) entry which is preliminary data.</text>
</comment>